<dbReference type="GO" id="GO:0003682">
    <property type="term" value="F:chromatin binding"/>
    <property type="evidence" value="ECO:0007669"/>
    <property type="project" value="TreeGrafter"/>
</dbReference>
<feature type="region of interest" description="Disordered" evidence="1">
    <location>
        <begin position="465"/>
        <end position="610"/>
    </location>
</feature>
<organism evidence="3 4">
    <name type="scientific">Aureobasidium pullulans</name>
    <name type="common">Black yeast</name>
    <name type="synonym">Pullularia pullulans</name>
    <dbReference type="NCBI Taxonomy" id="5580"/>
    <lineage>
        <taxon>Eukaryota</taxon>
        <taxon>Fungi</taxon>
        <taxon>Dikarya</taxon>
        <taxon>Ascomycota</taxon>
        <taxon>Pezizomycotina</taxon>
        <taxon>Dothideomycetes</taxon>
        <taxon>Dothideomycetidae</taxon>
        <taxon>Dothideales</taxon>
        <taxon>Saccotheciaceae</taxon>
        <taxon>Aureobasidium</taxon>
    </lineage>
</organism>
<dbReference type="EMBL" id="QZBU01000482">
    <property type="protein sequence ID" value="TIA66609.1"/>
    <property type="molecule type" value="Genomic_DNA"/>
</dbReference>
<evidence type="ECO:0000259" key="2">
    <source>
        <dbReference type="Pfam" id="PF25577"/>
    </source>
</evidence>
<proteinExistence type="predicted"/>
<dbReference type="Proteomes" id="UP000304947">
    <property type="component" value="Unassembled WGS sequence"/>
</dbReference>
<dbReference type="AlphaFoldDB" id="A0A4T0DZ99"/>
<dbReference type="GO" id="GO:0016251">
    <property type="term" value="F:RNA polymerase II general transcription initiation factor activity"/>
    <property type="evidence" value="ECO:0007669"/>
    <property type="project" value="TreeGrafter"/>
</dbReference>
<dbReference type="GO" id="GO:0006367">
    <property type="term" value="P:transcription initiation at RNA polymerase II promoter"/>
    <property type="evidence" value="ECO:0007669"/>
    <property type="project" value="TreeGrafter"/>
</dbReference>
<feature type="compositionally biased region" description="Polar residues" evidence="1">
    <location>
        <begin position="651"/>
        <end position="672"/>
    </location>
</feature>
<feature type="domain" description="Transcription initiation factor TFIID subunit 2 TPR repeats" evidence="2">
    <location>
        <begin position="144"/>
        <end position="327"/>
    </location>
</feature>
<feature type="compositionally biased region" description="Basic residues" evidence="1">
    <location>
        <begin position="684"/>
        <end position="697"/>
    </location>
</feature>
<dbReference type="PANTHER" id="PTHR15137:SF9">
    <property type="entry name" value="TRANSCRIPTION INITIATION FACTOR TFIID SUBUNIT 2"/>
    <property type="match status" value="1"/>
</dbReference>
<gene>
    <name evidence="3" type="ORF">D6C83_02298</name>
</gene>
<comment type="caution">
    <text evidence="3">The sequence shown here is derived from an EMBL/GenBank/DDBJ whole genome shotgun (WGS) entry which is preliminary data.</text>
</comment>
<dbReference type="InterPro" id="IPR057991">
    <property type="entry name" value="TPR_TAF2_C"/>
</dbReference>
<feature type="compositionally biased region" description="Low complexity" evidence="1">
    <location>
        <begin position="584"/>
        <end position="608"/>
    </location>
</feature>
<name>A0A4T0DZ99_AURPU</name>
<dbReference type="InterPro" id="IPR037813">
    <property type="entry name" value="TAF2"/>
</dbReference>
<protein>
    <recommendedName>
        <fullName evidence="2">Transcription initiation factor TFIID subunit 2 TPR repeats domain-containing protein</fullName>
    </recommendedName>
</protein>
<evidence type="ECO:0000313" key="3">
    <source>
        <dbReference type="EMBL" id="TIA66609.1"/>
    </source>
</evidence>
<dbReference type="GO" id="GO:0000976">
    <property type="term" value="F:transcription cis-regulatory region binding"/>
    <property type="evidence" value="ECO:0007669"/>
    <property type="project" value="TreeGrafter"/>
</dbReference>
<evidence type="ECO:0000313" key="4">
    <source>
        <dbReference type="Proteomes" id="UP000304947"/>
    </source>
</evidence>
<dbReference type="GO" id="GO:0005669">
    <property type="term" value="C:transcription factor TFIID complex"/>
    <property type="evidence" value="ECO:0007669"/>
    <property type="project" value="InterPro"/>
</dbReference>
<dbReference type="PANTHER" id="PTHR15137">
    <property type="entry name" value="TRANSCRIPTION INITIATION FACTOR TFIID"/>
    <property type="match status" value="1"/>
</dbReference>
<feature type="compositionally biased region" description="Low complexity" evidence="1">
    <location>
        <begin position="520"/>
        <end position="531"/>
    </location>
</feature>
<feature type="compositionally biased region" description="Basic residues" evidence="1">
    <location>
        <begin position="542"/>
        <end position="557"/>
    </location>
</feature>
<accession>A0A4T0DZ99</accession>
<dbReference type="Pfam" id="PF25577">
    <property type="entry name" value="TPR_TAF2_C"/>
    <property type="match status" value="1"/>
</dbReference>
<evidence type="ECO:0000256" key="1">
    <source>
        <dbReference type="SAM" id="MobiDB-lite"/>
    </source>
</evidence>
<feature type="region of interest" description="Disordered" evidence="1">
    <location>
        <begin position="639"/>
        <end position="697"/>
    </location>
</feature>
<sequence>MSKHSFESIGQDIRVTNMSAQGAFHRLLSFFAHRSPHPNTSTITFMDSLRGDLSIGLNFPVAVFLATIRHLVFRNTGFWSLTIYVPTVRTSRKLLGGPSACRALDESKRYGCAELISLAKREGIVAQLDAVGLWMLAAEKDGKVKDERGKVPMSVRRFFVDKLKFNDNSNNEFSDCYYVSTLMRCLAESLVASAAPQQTFITNPDDDDDLMQENLEDEKFQKEAINELERYRRIDEWISSYQNIYSVTALECMRKLFEHGVVKNKKAEILQYTQSGNADEVRLAAWDSLVRLKLARRPQVLKYLLHCLSDDPSPYFRDQLLQVLGRALGTIALKTHEAEKHAPKPVETGGLVLEQEEPLAVQSVPLHDIGKSPPELALLALKAALVDDEVFKAALWHVIQSPILAIPEVVSFLDIAALIYDASNGLVVHLRLPRYYSATNIGKGKVKFTEKHKYRTVPTAGLGLEEYQMSSTAEPRASSPKRPHLVPPTPNGTAITPKVEKSPSLNLGKIHAQTPSRTVSGAFAPGSAAPSRKPTANDKPSKSKVVRLKISKQKRLQRILSQPPQPGARPQKPKVNLPAKINTSSSARPSPAPSASGGSQARGASNGGDFFASPEVTTALSAGASVATFRTWDGLSSIKKEADSAPMSAVSPMTTTYPKSNGSTTATGTMSPRPSEGAEDKKPALKFKLKLGKKPPT</sequence>
<reference evidence="3 4" key="1">
    <citation type="submission" date="2018-10" db="EMBL/GenBank/DDBJ databases">
        <title>Fifty Aureobasidium pullulans genomes reveal a recombining polyextremotolerant generalist.</title>
        <authorList>
            <person name="Gostincar C."/>
            <person name="Turk M."/>
            <person name="Zajc J."/>
            <person name="Gunde-Cimerman N."/>
        </authorList>
    </citation>
    <scope>NUCLEOTIDE SEQUENCE [LARGE SCALE GENOMIC DNA]</scope>
    <source>
        <strain evidence="3 4">EXF-3380</strain>
    </source>
</reference>